<comment type="similarity">
    <text evidence="1">Belongs to the aldose epimerase family.</text>
</comment>
<organism evidence="4 5">
    <name type="scientific">Loigolactobacillus bifermentans DSM 20003</name>
    <dbReference type="NCBI Taxonomy" id="1423726"/>
    <lineage>
        <taxon>Bacteria</taxon>
        <taxon>Bacillati</taxon>
        <taxon>Bacillota</taxon>
        <taxon>Bacilli</taxon>
        <taxon>Lactobacillales</taxon>
        <taxon>Lactobacillaceae</taxon>
        <taxon>Loigolactobacillus</taxon>
    </lineage>
</organism>
<keyword evidence="5" id="KW-1185">Reference proteome</keyword>
<dbReference type="Proteomes" id="UP000051461">
    <property type="component" value="Unassembled WGS sequence"/>
</dbReference>
<name>A0A0R1GKJ2_9LACO</name>
<comment type="caution">
    <text evidence="4">The sequence shown here is derived from an EMBL/GenBank/DDBJ whole genome shotgun (WGS) entry which is preliminary data.</text>
</comment>
<protein>
    <submittedName>
        <fullName evidence="4">Aldose 1-epimerase</fullName>
    </submittedName>
</protein>
<accession>A0A0R1GKJ2</accession>
<sequence>MEATVTKDVFGTYQDQTVTRFVATNPQGTRMAVSTLGATWQEFSVLEGNQRQQLIFHYDTLADYVSTPYQLGKTIGRVAGRIKNGALTVAGQTYHVPATELGNAIHGGPNGFSNLLFEGTPFTTADSCGVRLTRTIPSNLDQYPGNLELMVTFTLTNDNTVEISFTGSSDADTLFNPTNHVYWNVTPGQTSLDQQWLRINGSHRAELNADKTPTGILLPVAGTAYDFTTKKAVKTALADLQQENGGVEFDDIYQVQPSMKTPIASLGDLDGKRQIDIYSRRNGLVIYTANPADQAKHDQHQYSALATEAQVLPDSVHHPEFGSISLPAGVTQTTSIRYHYQALK</sequence>
<dbReference type="SUPFAM" id="SSF74650">
    <property type="entry name" value="Galactose mutarotase-like"/>
    <property type="match status" value="1"/>
</dbReference>
<evidence type="ECO:0000256" key="2">
    <source>
        <dbReference type="ARBA" id="ARBA00023235"/>
    </source>
</evidence>
<dbReference type="GO" id="GO:0005737">
    <property type="term" value="C:cytoplasm"/>
    <property type="evidence" value="ECO:0007669"/>
    <property type="project" value="TreeGrafter"/>
</dbReference>
<dbReference type="RefSeq" id="WP_057904875.1">
    <property type="nucleotide sequence ID" value="NZ_AZDA01000090.1"/>
</dbReference>
<evidence type="ECO:0000256" key="3">
    <source>
        <dbReference type="ARBA" id="ARBA00023277"/>
    </source>
</evidence>
<keyword evidence="2" id="KW-0413">Isomerase</keyword>
<dbReference type="PATRIC" id="fig|1423726.3.peg.381"/>
<dbReference type="PANTHER" id="PTHR10091:SF0">
    <property type="entry name" value="GALACTOSE MUTAROTASE"/>
    <property type="match status" value="1"/>
</dbReference>
<dbReference type="InterPro" id="IPR014718">
    <property type="entry name" value="GH-type_carb-bd"/>
</dbReference>
<dbReference type="Pfam" id="PF01263">
    <property type="entry name" value="Aldose_epim"/>
    <property type="match status" value="1"/>
</dbReference>
<dbReference type="GO" id="GO:0033499">
    <property type="term" value="P:galactose catabolic process via UDP-galactose, Leloir pathway"/>
    <property type="evidence" value="ECO:0007669"/>
    <property type="project" value="TreeGrafter"/>
</dbReference>
<gene>
    <name evidence="4" type="ORF">FC07_GL000364</name>
</gene>
<dbReference type="PANTHER" id="PTHR10091">
    <property type="entry name" value="ALDOSE-1-EPIMERASE"/>
    <property type="match status" value="1"/>
</dbReference>
<dbReference type="GO" id="GO:0004034">
    <property type="term" value="F:aldose 1-epimerase activity"/>
    <property type="evidence" value="ECO:0007669"/>
    <property type="project" value="TreeGrafter"/>
</dbReference>
<evidence type="ECO:0000313" key="5">
    <source>
        <dbReference type="Proteomes" id="UP000051461"/>
    </source>
</evidence>
<reference evidence="4 5" key="1">
    <citation type="journal article" date="2015" name="Genome Announc.">
        <title>Expanding the biotechnology potential of lactobacilli through comparative genomics of 213 strains and associated genera.</title>
        <authorList>
            <person name="Sun Z."/>
            <person name="Harris H.M."/>
            <person name="McCann A."/>
            <person name="Guo C."/>
            <person name="Argimon S."/>
            <person name="Zhang W."/>
            <person name="Yang X."/>
            <person name="Jeffery I.B."/>
            <person name="Cooney J.C."/>
            <person name="Kagawa T.F."/>
            <person name="Liu W."/>
            <person name="Song Y."/>
            <person name="Salvetti E."/>
            <person name="Wrobel A."/>
            <person name="Rasinkangas P."/>
            <person name="Parkhill J."/>
            <person name="Rea M.C."/>
            <person name="O'Sullivan O."/>
            <person name="Ritari J."/>
            <person name="Douillard F.P."/>
            <person name="Paul Ross R."/>
            <person name="Yang R."/>
            <person name="Briner A.E."/>
            <person name="Felis G.E."/>
            <person name="de Vos W.M."/>
            <person name="Barrangou R."/>
            <person name="Klaenhammer T.R."/>
            <person name="Caufield P.W."/>
            <person name="Cui Y."/>
            <person name="Zhang H."/>
            <person name="O'Toole P.W."/>
        </authorList>
    </citation>
    <scope>NUCLEOTIDE SEQUENCE [LARGE SCALE GENOMIC DNA]</scope>
    <source>
        <strain evidence="4 5">DSM 20003</strain>
    </source>
</reference>
<dbReference type="InterPro" id="IPR011013">
    <property type="entry name" value="Gal_mutarotase_sf_dom"/>
</dbReference>
<dbReference type="GO" id="GO:0030246">
    <property type="term" value="F:carbohydrate binding"/>
    <property type="evidence" value="ECO:0007669"/>
    <property type="project" value="InterPro"/>
</dbReference>
<dbReference type="CDD" id="cd09019">
    <property type="entry name" value="galactose_mutarotase_like"/>
    <property type="match status" value="1"/>
</dbReference>
<dbReference type="Gene3D" id="2.70.98.10">
    <property type="match status" value="1"/>
</dbReference>
<dbReference type="OrthoDB" id="9779408at2"/>
<dbReference type="InterPro" id="IPR047215">
    <property type="entry name" value="Galactose_mutarotase-like"/>
</dbReference>
<dbReference type="EMBL" id="AZDA01000090">
    <property type="protein sequence ID" value="KRK34614.1"/>
    <property type="molecule type" value="Genomic_DNA"/>
</dbReference>
<dbReference type="STRING" id="1423726.FC07_GL000364"/>
<evidence type="ECO:0000256" key="1">
    <source>
        <dbReference type="ARBA" id="ARBA00006206"/>
    </source>
</evidence>
<proteinExistence type="inferred from homology"/>
<evidence type="ECO:0000313" key="4">
    <source>
        <dbReference type="EMBL" id="KRK34614.1"/>
    </source>
</evidence>
<dbReference type="InterPro" id="IPR008183">
    <property type="entry name" value="Aldose_1/G6P_1-epimerase"/>
</dbReference>
<dbReference type="AlphaFoldDB" id="A0A0R1GKJ2"/>
<keyword evidence="3" id="KW-0119">Carbohydrate metabolism</keyword>
<dbReference type="GO" id="GO:0006006">
    <property type="term" value="P:glucose metabolic process"/>
    <property type="evidence" value="ECO:0007669"/>
    <property type="project" value="TreeGrafter"/>
</dbReference>